<protein>
    <recommendedName>
        <fullName evidence="8">Methionine gamma-lyase</fullName>
    </recommendedName>
</protein>
<evidence type="ECO:0000256" key="3">
    <source>
        <dbReference type="ARBA" id="ARBA00022898"/>
    </source>
</evidence>
<dbReference type="GO" id="GO:0030170">
    <property type="term" value="F:pyridoxal phosphate binding"/>
    <property type="evidence" value="ECO:0007669"/>
    <property type="project" value="InterPro"/>
</dbReference>
<evidence type="ECO:0000256" key="1">
    <source>
        <dbReference type="ARBA" id="ARBA00001933"/>
    </source>
</evidence>
<evidence type="ECO:0000313" key="6">
    <source>
        <dbReference type="EMBL" id="KAJ8423733.1"/>
    </source>
</evidence>
<evidence type="ECO:0000256" key="5">
    <source>
        <dbReference type="RuleBase" id="RU362118"/>
    </source>
</evidence>
<dbReference type="Gene3D" id="3.40.640.10">
    <property type="entry name" value="Type I PLP-dependent aspartate aminotransferase-like (Major domain)"/>
    <property type="match status" value="1"/>
</dbReference>
<sequence length="423" mass="46502">MSNSVVRKSECVDELVDPSNFSDAPAERVAYVCHELGQHKGVNISIEASNTFAFQYPEEMTLAVEGELGPDADVYVYSRSFNPTVEVLGRYLAAMEATESAYCTSSGMSAITAIFMYLCKNGGHVVAANALYGGTHFLLKNFLPEKCNVETKFVDITNFEEVDSAIIEGQTTVLYFETVSNPALVVADTLQLSTIAHKKNVKVVVDNTFAPMILTPAKYGADIVVHSLTKYVSGGSDVLAGAICGKHDMVQEITNFARGPLMMLGPVMNPMEAFQLLGRMAHLGVRMKKHCSRALKLATRMKNELNIKVMYPGLKDHPDYELMNQMRNKGYGFGGVVCIDVDSTDQAYKLLTKLRENKFGFLAVDLGYYETLMSCPGATAGPPKPSPKRGDITPGFIRFSVGYLGTLDQKWKQFKKAYQEMDA</sequence>
<dbReference type="GO" id="GO:0005737">
    <property type="term" value="C:cytoplasm"/>
    <property type="evidence" value="ECO:0007669"/>
    <property type="project" value="TreeGrafter"/>
</dbReference>
<dbReference type="Pfam" id="PF01053">
    <property type="entry name" value="Cys_Met_Meta_PP"/>
    <property type="match status" value="1"/>
</dbReference>
<dbReference type="PANTHER" id="PTHR11808">
    <property type="entry name" value="TRANS-SULFURATION ENZYME FAMILY MEMBER"/>
    <property type="match status" value="1"/>
</dbReference>
<accession>A0A9Q1GPE8</accession>
<keyword evidence="7" id="KW-1185">Reference proteome</keyword>
<dbReference type="EMBL" id="JAKOGI010001882">
    <property type="protein sequence ID" value="KAJ8423733.1"/>
    <property type="molecule type" value="Genomic_DNA"/>
</dbReference>
<feature type="modified residue" description="N6-(pyridoxal phosphate)lysine" evidence="4">
    <location>
        <position position="230"/>
    </location>
</feature>
<keyword evidence="3 4" id="KW-0663">Pyridoxal phosphate</keyword>
<evidence type="ECO:0000256" key="4">
    <source>
        <dbReference type="PIRSR" id="PIRSR001434-2"/>
    </source>
</evidence>
<dbReference type="InterPro" id="IPR015422">
    <property type="entry name" value="PyrdxlP-dep_Trfase_small"/>
</dbReference>
<reference evidence="6" key="1">
    <citation type="submission" date="2022-04" db="EMBL/GenBank/DDBJ databases">
        <title>Carnegiea gigantea Genome sequencing and assembly v2.</title>
        <authorList>
            <person name="Copetti D."/>
            <person name="Sanderson M.J."/>
            <person name="Burquez A."/>
            <person name="Wojciechowski M.F."/>
        </authorList>
    </citation>
    <scope>NUCLEOTIDE SEQUENCE</scope>
    <source>
        <strain evidence="6">SGP5-SGP5p</strain>
        <tissue evidence="6">Aerial part</tissue>
    </source>
</reference>
<dbReference type="PANTHER" id="PTHR11808:SF80">
    <property type="entry name" value="CYSTATHIONINE GAMMA-LYASE"/>
    <property type="match status" value="1"/>
</dbReference>
<organism evidence="6 7">
    <name type="scientific">Carnegiea gigantea</name>
    <dbReference type="NCBI Taxonomy" id="171969"/>
    <lineage>
        <taxon>Eukaryota</taxon>
        <taxon>Viridiplantae</taxon>
        <taxon>Streptophyta</taxon>
        <taxon>Embryophyta</taxon>
        <taxon>Tracheophyta</taxon>
        <taxon>Spermatophyta</taxon>
        <taxon>Magnoliopsida</taxon>
        <taxon>eudicotyledons</taxon>
        <taxon>Gunneridae</taxon>
        <taxon>Pentapetalae</taxon>
        <taxon>Caryophyllales</taxon>
        <taxon>Cactineae</taxon>
        <taxon>Cactaceae</taxon>
        <taxon>Cactoideae</taxon>
        <taxon>Echinocereeae</taxon>
        <taxon>Carnegiea</taxon>
    </lineage>
</organism>
<gene>
    <name evidence="6" type="ORF">Cgig2_023821</name>
</gene>
<dbReference type="GO" id="GO:0016846">
    <property type="term" value="F:carbon-sulfur lyase activity"/>
    <property type="evidence" value="ECO:0007669"/>
    <property type="project" value="TreeGrafter"/>
</dbReference>
<comment type="similarity">
    <text evidence="2 5">Belongs to the trans-sulfuration enzymes family.</text>
</comment>
<comment type="caution">
    <text evidence="6">The sequence shown here is derived from an EMBL/GenBank/DDBJ whole genome shotgun (WGS) entry which is preliminary data.</text>
</comment>
<evidence type="ECO:0000256" key="2">
    <source>
        <dbReference type="ARBA" id="ARBA00009077"/>
    </source>
</evidence>
<dbReference type="FunFam" id="3.40.640.10:FF:000046">
    <property type="entry name" value="Cystathionine gamma-lyase"/>
    <property type="match status" value="1"/>
</dbReference>
<dbReference type="Gene3D" id="3.90.1150.10">
    <property type="entry name" value="Aspartate Aminotransferase, domain 1"/>
    <property type="match status" value="1"/>
</dbReference>
<dbReference type="InterPro" id="IPR015421">
    <property type="entry name" value="PyrdxlP-dep_Trfase_major"/>
</dbReference>
<dbReference type="OrthoDB" id="3512640at2759"/>
<dbReference type="PIRSF" id="PIRSF001434">
    <property type="entry name" value="CGS"/>
    <property type="match status" value="1"/>
</dbReference>
<dbReference type="SUPFAM" id="SSF53383">
    <property type="entry name" value="PLP-dependent transferases"/>
    <property type="match status" value="1"/>
</dbReference>
<proteinExistence type="inferred from homology"/>
<dbReference type="InterPro" id="IPR015424">
    <property type="entry name" value="PyrdxlP-dep_Trfase"/>
</dbReference>
<dbReference type="AlphaFoldDB" id="A0A9Q1GPE8"/>
<comment type="cofactor">
    <cofactor evidence="1 5">
        <name>pyridoxal 5'-phosphate</name>
        <dbReference type="ChEBI" id="CHEBI:597326"/>
    </cofactor>
</comment>
<evidence type="ECO:0008006" key="8">
    <source>
        <dbReference type="Google" id="ProtNLM"/>
    </source>
</evidence>
<name>A0A9Q1GPE8_9CARY</name>
<dbReference type="GO" id="GO:0019346">
    <property type="term" value="P:transsulfuration"/>
    <property type="evidence" value="ECO:0007669"/>
    <property type="project" value="InterPro"/>
</dbReference>
<dbReference type="InterPro" id="IPR000277">
    <property type="entry name" value="Cys/Met-Metab_PyrdxlP-dep_enz"/>
</dbReference>
<dbReference type="Proteomes" id="UP001153076">
    <property type="component" value="Unassembled WGS sequence"/>
</dbReference>
<evidence type="ECO:0000313" key="7">
    <source>
        <dbReference type="Proteomes" id="UP001153076"/>
    </source>
</evidence>